<evidence type="ECO:0000256" key="5">
    <source>
        <dbReference type="PIRSR" id="PIRSR015582-2"/>
    </source>
</evidence>
<dbReference type="PIRSF" id="PIRSF015582">
    <property type="entry name" value="Cit_lyase_B"/>
    <property type="match status" value="1"/>
</dbReference>
<feature type="binding site" evidence="5">
    <location>
        <position position="141"/>
    </location>
    <ligand>
        <name>Mg(2+)</name>
        <dbReference type="ChEBI" id="CHEBI:18420"/>
    </ligand>
</feature>
<dbReference type="InterPro" id="IPR040442">
    <property type="entry name" value="Pyrv_kinase-like_dom_sf"/>
</dbReference>
<gene>
    <name evidence="7" type="ORF">EAS64_17380</name>
</gene>
<evidence type="ECO:0000313" key="7">
    <source>
        <dbReference type="EMBL" id="TVZ04168.1"/>
    </source>
</evidence>
<dbReference type="FunFam" id="3.20.20.60:FF:000013">
    <property type="entry name" value="Citrate lyase beta subunit"/>
    <property type="match status" value="1"/>
</dbReference>
<evidence type="ECO:0000256" key="2">
    <source>
        <dbReference type="ARBA" id="ARBA00022723"/>
    </source>
</evidence>
<accession>A0A6P2BZ15</accession>
<name>A0A6P2BZ15_9ACTN</name>
<feature type="binding site" evidence="4">
    <location>
        <position position="141"/>
    </location>
    <ligand>
        <name>substrate</name>
    </ligand>
</feature>
<reference evidence="7 8" key="1">
    <citation type="submission" date="2018-11" db="EMBL/GenBank/DDBJ databases">
        <title>Trebonia kvetii gen.nov., sp.nov., a novel acidophilic actinobacterium, and proposal of the new actinobacterial family Treboniaceae fam. nov.</title>
        <authorList>
            <person name="Rapoport D."/>
            <person name="Sagova-Mareckova M."/>
            <person name="Sedlacek I."/>
            <person name="Provaznik J."/>
            <person name="Kralova S."/>
            <person name="Pavlinic D."/>
            <person name="Benes V."/>
            <person name="Kopecky J."/>
        </authorList>
    </citation>
    <scope>NUCLEOTIDE SEQUENCE [LARGE SCALE GENOMIC DNA]</scope>
    <source>
        <strain evidence="7 8">15Tr583</strain>
    </source>
</reference>
<keyword evidence="3 5" id="KW-0460">Magnesium</keyword>
<keyword evidence="8" id="KW-1185">Reference proteome</keyword>
<dbReference type="Proteomes" id="UP000460272">
    <property type="component" value="Unassembled WGS sequence"/>
</dbReference>
<dbReference type="EMBL" id="RPFW01000003">
    <property type="protein sequence ID" value="TVZ04168.1"/>
    <property type="molecule type" value="Genomic_DNA"/>
</dbReference>
<organism evidence="7 8">
    <name type="scientific">Trebonia kvetii</name>
    <dbReference type="NCBI Taxonomy" id="2480626"/>
    <lineage>
        <taxon>Bacteria</taxon>
        <taxon>Bacillati</taxon>
        <taxon>Actinomycetota</taxon>
        <taxon>Actinomycetes</taxon>
        <taxon>Streptosporangiales</taxon>
        <taxon>Treboniaceae</taxon>
        <taxon>Trebonia</taxon>
    </lineage>
</organism>
<dbReference type="InterPro" id="IPR015813">
    <property type="entry name" value="Pyrv/PenolPyrv_kinase-like_dom"/>
</dbReference>
<evidence type="ECO:0000256" key="3">
    <source>
        <dbReference type="ARBA" id="ARBA00022842"/>
    </source>
</evidence>
<dbReference type="OrthoDB" id="9768429at2"/>
<evidence type="ECO:0000313" key="8">
    <source>
        <dbReference type="Proteomes" id="UP000460272"/>
    </source>
</evidence>
<dbReference type="AlphaFoldDB" id="A0A6P2BZ15"/>
<evidence type="ECO:0000256" key="4">
    <source>
        <dbReference type="PIRSR" id="PIRSR015582-1"/>
    </source>
</evidence>
<comment type="caution">
    <text evidence="7">The sequence shown here is derived from an EMBL/GenBank/DDBJ whole genome shotgun (WGS) entry which is preliminary data.</text>
</comment>
<dbReference type="GO" id="GO:0016829">
    <property type="term" value="F:lyase activity"/>
    <property type="evidence" value="ECO:0007669"/>
    <property type="project" value="UniProtKB-KW"/>
</dbReference>
<comment type="cofactor">
    <cofactor evidence="1">
        <name>Mg(2+)</name>
        <dbReference type="ChEBI" id="CHEBI:18420"/>
    </cofactor>
</comment>
<protein>
    <submittedName>
        <fullName evidence="7">CoA ester lyase</fullName>
    </submittedName>
</protein>
<feature type="domain" description="HpcH/HpaI aldolase/citrate lyase" evidence="6">
    <location>
        <begin position="14"/>
        <end position="244"/>
    </location>
</feature>
<feature type="binding site" evidence="5">
    <location>
        <position position="168"/>
    </location>
    <ligand>
        <name>Mg(2+)</name>
        <dbReference type="ChEBI" id="CHEBI:18420"/>
    </ligand>
</feature>
<sequence length="310" mass="32635">MNITSTVSAYRARRSCMSVPASSERFLAKARELAVDEVMLDLEDSVAPDAKSMARELAVAALRSGGWDGKLVAVRVNGASTPWAYQDVIAVVEGAPGAVRTLILPKVSEPGALVWLDVLLGQVERSAGLAQGSIGIEAQIEDAGGLVAVDAIAAASPRLVSLVFGPADFMASIGMRSLTVGGQPEGYPFDAHHYPLMRILVAAKARGLQAIDGPYAKIHDTDGLRAAAASAAALGYDGKWVLHPAQVDIVNEAFTPAAQDYERARRILETYERATVDERRGAVMLDGEMIDEASRKLALTIVAKGSAAGL</sequence>
<evidence type="ECO:0000259" key="6">
    <source>
        <dbReference type="Pfam" id="PF03328"/>
    </source>
</evidence>
<dbReference type="Pfam" id="PF03328">
    <property type="entry name" value="HpcH_HpaI"/>
    <property type="match status" value="1"/>
</dbReference>
<dbReference type="PANTHER" id="PTHR32308:SF10">
    <property type="entry name" value="CITRATE LYASE SUBUNIT BETA"/>
    <property type="match status" value="1"/>
</dbReference>
<dbReference type="Gene3D" id="3.20.20.60">
    <property type="entry name" value="Phosphoenolpyruvate-binding domains"/>
    <property type="match status" value="1"/>
</dbReference>
<keyword evidence="7" id="KW-0456">Lyase</keyword>
<evidence type="ECO:0000256" key="1">
    <source>
        <dbReference type="ARBA" id="ARBA00001946"/>
    </source>
</evidence>
<dbReference type="RefSeq" id="WP_145854037.1">
    <property type="nucleotide sequence ID" value="NZ_RPFW01000003.1"/>
</dbReference>
<dbReference type="InterPro" id="IPR011206">
    <property type="entry name" value="Citrate_lyase_beta/mcl1/mcl2"/>
</dbReference>
<dbReference type="InterPro" id="IPR005000">
    <property type="entry name" value="Aldolase/citrate-lyase_domain"/>
</dbReference>
<keyword evidence="2 5" id="KW-0479">Metal-binding</keyword>
<dbReference type="GO" id="GO:0006107">
    <property type="term" value="P:oxaloacetate metabolic process"/>
    <property type="evidence" value="ECO:0007669"/>
    <property type="project" value="TreeGrafter"/>
</dbReference>
<dbReference type="SUPFAM" id="SSF51621">
    <property type="entry name" value="Phosphoenolpyruvate/pyruvate domain"/>
    <property type="match status" value="1"/>
</dbReference>
<dbReference type="PANTHER" id="PTHR32308">
    <property type="entry name" value="LYASE BETA SUBUNIT, PUTATIVE (AFU_ORTHOLOGUE AFUA_4G13030)-RELATED"/>
    <property type="match status" value="1"/>
</dbReference>
<feature type="binding site" evidence="4">
    <location>
        <position position="75"/>
    </location>
    <ligand>
        <name>substrate</name>
    </ligand>
</feature>
<dbReference type="GO" id="GO:0000287">
    <property type="term" value="F:magnesium ion binding"/>
    <property type="evidence" value="ECO:0007669"/>
    <property type="project" value="TreeGrafter"/>
</dbReference>
<proteinExistence type="predicted"/>